<name>I2N9Y8_STRT9</name>
<evidence type="ECO:0000313" key="1">
    <source>
        <dbReference type="EMBL" id="QKM66413.1"/>
    </source>
</evidence>
<proteinExistence type="predicted"/>
<dbReference type="RefSeq" id="WP_006345309.1">
    <property type="nucleotide sequence ID" value="NZ_CP029159.1"/>
</dbReference>
<dbReference type="EMBL" id="CP029159">
    <property type="protein sequence ID" value="QKM66413.1"/>
    <property type="molecule type" value="Genomic_DNA"/>
</dbReference>
<gene>
    <name evidence="1" type="ORF">STSU_003775</name>
</gene>
<organism evidence="1 2">
    <name type="scientific">Streptomyces tsukubensis (strain DSM 42081 / NBRC 108919 / NRRL 18488 / 9993)</name>
    <dbReference type="NCBI Taxonomy" id="1114943"/>
    <lineage>
        <taxon>Bacteria</taxon>
        <taxon>Bacillati</taxon>
        <taxon>Actinomycetota</taxon>
        <taxon>Actinomycetes</taxon>
        <taxon>Kitasatosporales</taxon>
        <taxon>Streptomycetaceae</taxon>
        <taxon>Streptomyces</taxon>
    </lineage>
</organism>
<sequence length="154" mass="17037">MQPIGYRVPTALHVRSYVAEFVEGVNARARLPLDYSVRSLRVVDRVVDGLRRGGAERARPVETLFGLGAYAGEVMVRRAGGFWVDLGAEQRELFGQPLAVRMPDGRRWNPLGKVLKRFDYGAEESVALLYLQLHGRRHGTGHPPPLGAVRPPAA</sequence>
<keyword evidence="2" id="KW-1185">Reference proteome</keyword>
<dbReference type="AlphaFoldDB" id="I2N9Y8"/>
<evidence type="ECO:0000313" key="2">
    <source>
        <dbReference type="Proteomes" id="UP000005940"/>
    </source>
</evidence>
<dbReference type="Proteomes" id="UP000005940">
    <property type="component" value="Chromosome"/>
</dbReference>
<reference evidence="1 2" key="1">
    <citation type="journal article" date="2012" name="J. Bacteriol.">
        <title>Draft genome of Streptomyces tsukubaensis NRRL 18488, the producer of the clinically important immunosuppressant tacrolimus (FK506).</title>
        <authorList>
            <person name="Barreiro C."/>
            <person name="Prieto C."/>
            <person name="Sola-Landa A."/>
            <person name="Solera E."/>
            <person name="Martinez-Castro M."/>
            <person name="Perez-Redondo R."/>
            <person name="Garcia-Estrada C."/>
            <person name="Aparicio J.F."/>
            <person name="Fernandez-Martinez L.T."/>
            <person name="Santos-Aberturas J."/>
            <person name="Salehi-Najafabadi Z."/>
            <person name="Rodriguez-Garcia A."/>
            <person name="Tauch A."/>
            <person name="Martin J.F."/>
        </authorList>
    </citation>
    <scope>NUCLEOTIDE SEQUENCE [LARGE SCALE GENOMIC DNA]</scope>
    <source>
        <strain evidence="2">DSM 42081 / NBRC 108919 / NRRL 18488 / 9993</strain>
    </source>
</reference>
<accession>I2N9Y8</accession>
<protein>
    <submittedName>
        <fullName evidence="1">Uncharacterized protein</fullName>
    </submittedName>
</protein>